<proteinExistence type="predicted"/>
<feature type="region of interest" description="Disordered" evidence="1">
    <location>
        <begin position="327"/>
        <end position="368"/>
    </location>
</feature>
<comment type="caution">
    <text evidence="2">The sequence shown here is derived from an EMBL/GenBank/DDBJ whole genome shotgun (WGS) entry which is preliminary data.</text>
</comment>
<accession>A0A845F3Y7</accession>
<name>A0A845F3Y7_9BACL</name>
<dbReference type="RefSeq" id="WP_160920949.1">
    <property type="nucleotide sequence ID" value="NZ_WMEY01000007.1"/>
</dbReference>
<protein>
    <recommendedName>
        <fullName evidence="4">Relaxase</fullName>
    </recommendedName>
</protein>
<evidence type="ECO:0000313" key="2">
    <source>
        <dbReference type="EMBL" id="MYL65510.1"/>
    </source>
</evidence>
<dbReference type="InterPro" id="IPR041073">
    <property type="entry name" value="MobL"/>
</dbReference>
<dbReference type="Proteomes" id="UP000447833">
    <property type="component" value="Unassembled WGS sequence"/>
</dbReference>
<dbReference type="AlphaFoldDB" id="A0A845F3Y7"/>
<organism evidence="2 3">
    <name type="scientific">Guptibacillus hwajinpoensis</name>
    <dbReference type="NCBI Taxonomy" id="208199"/>
    <lineage>
        <taxon>Bacteria</taxon>
        <taxon>Bacillati</taxon>
        <taxon>Bacillota</taxon>
        <taxon>Bacilli</taxon>
        <taxon>Bacillales</taxon>
        <taxon>Guptibacillaceae</taxon>
        <taxon>Guptibacillus</taxon>
    </lineage>
</organism>
<feature type="compositionally biased region" description="Basic and acidic residues" evidence="1">
    <location>
        <begin position="327"/>
        <end position="337"/>
    </location>
</feature>
<evidence type="ECO:0000256" key="1">
    <source>
        <dbReference type="SAM" id="MobiDB-lite"/>
    </source>
</evidence>
<dbReference type="NCBIfam" id="NF041498">
    <property type="entry name" value="MobP2"/>
    <property type="match status" value="1"/>
</dbReference>
<gene>
    <name evidence="2" type="ORF">GLW07_19305</name>
</gene>
<sequence length="391" mass="46284">MSETVTPGVVLKTKFVTANQKGFQDYVQYVDREEAKGKGEVHLSVFNLYNDYMDDPDKTSALFTQQSDHLSMEGKSGIKSLFRLAQENNSVMWQDVITFDNEWLRQQGVYDDQSHTLDENRLKQVTRKSMQTMLKKEGLLESAIWSAAIHYNTDNIHIHVATVEPNPTRERGKRKPKTLDAMKSEVVNGLLDRDQERIQINFLIRDHMVHSKKEMSSLEWQNREFKPLFLEVYHQLPNDKTQWQYGYQTLNPIRGKIDDLTTSYLNKFHKEDIKHLHQKLDQEVEVLKHAYGDGEKDKKRYQHYKQNKLDDLYKRMGNAFLQEMKSYDRKQNSKQESHSTSPSHPSIRSMPPGFQLQRSLKRIQRSMDQTYDQFINDLDHQKLEREIERER</sequence>
<reference evidence="2 3" key="1">
    <citation type="submission" date="2019-11" db="EMBL/GenBank/DDBJ databases">
        <title>Genome sequences of 17 halophilic strains isolated from different environments.</title>
        <authorList>
            <person name="Furrow R.E."/>
        </authorList>
    </citation>
    <scope>NUCLEOTIDE SEQUENCE [LARGE SCALE GENOMIC DNA]</scope>
    <source>
        <strain evidence="2 3">22506_14_FS</strain>
    </source>
</reference>
<evidence type="ECO:0000313" key="3">
    <source>
        <dbReference type="Proteomes" id="UP000447833"/>
    </source>
</evidence>
<dbReference type="Pfam" id="PF18555">
    <property type="entry name" value="MobL"/>
    <property type="match status" value="1"/>
</dbReference>
<dbReference type="EMBL" id="WMEY01000007">
    <property type="protein sequence ID" value="MYL65510.1"/>
    <property type="molecule type" value="Genomic_DNA"/>
</dbReference>
<dbReference type="InterPro" id="IPR048101">
    <property type="entry name" value="MobP2"/>
</dbReference>
<evidence type="ECO:0008006" key="4">
    <source>
        <dbReference type="Google" id="ProtNLM"/>
    </source>
</evidence>